<proteinExistence type="predicted"/>
<evidence type="ECO:0000313" key="1">
    <source>
        <dbReference type="EMBL" id="PYC88256.1"/>
    </source>
</evidence>
<accession>A0A2V4PAS3</accession>
<keyword evidence="2" id="KW-1185">Reference proteome</keyword>
<organism evidence="1 2">
    <name type="scientific">Streptomyces tateyamensis</name>
    <dbReference type="NCBI Taxonomy" id="565073"/>
    <lineage>
        <taxon>Bacteria</taxon>
        <taxon>Bacillati</taxon>
        <taxon>Actinomycetota</taxon>
        <taxon>Actinomycetes</taxon>
        <taxon>Kitasatosporales</taxon>
        <taxon>Streptomycetaceae</taxon>
        <taxon>Streptomyces</taxon>
    </lineage>
</organism>
<reference evidence="1 2" key="1">
    <citation type="submission" date="2018-03" db="EMBL/GenBank/DDBJ databases">
        <title>Bioinformatic expansion and discovery of thiopeptide antibiotics.</title>
        <authorList>
            <person name="Schwalen C.J."/>
            <person name="Hudson G.A."/>
            <person name="Mitchell D.A."/>
        </authorList>
    </citation>
    <scope>NUCLEOTIDE SEQUENCE [LARGE SCALE GENOMIC DNA]</scope>
    <source>
        <strain evidence="1 2">ATCC 21389</strain>
    </source>
</reference>
<gene>
    <name evidence="1" type="ORF">C7C46_01000</name>
</gene>
<name>A0A2V4PAS3_9ACTN</name>
<comment type="caution">
    <text evidence="1">The sequence shown here is derived from an EMBL/GenBank/DDBJ whole genome shotgun (WGS) entry which is preliminary data.</text>
</comment>
<dbReference type="EMBL" id="PYBW01000005">
    <property type="protein sequence ID" value="PYC88256.1"/>
    <property type="molecule type" value="Genomic_DNA"/>
</dbReference>
<dbReference type="RefSeq" id="WP_110664606.1">
    <property type="nucleotide sequence ID" value="NZ_PYBW01000005.1"/>
</dbReference>
<protein>
    <submittedName>
        <fullName evidence="1">Uncharacterized protein</fullName>
    </submittedName>
</protein>
<sequence length="63" mass="6985">MQETPGHAEAFVVAEALRQGMALFVGHGTLNEIQQSSRAFNGIRKNLVRLTVFDCSTPLRLAW</sequence>
<dbReference type="AlphaFoldDB" id="A0A2V4PAS3"/>
<dbReference type="Proteomes" id="UP000248039">
    <property type="component" value="Unassembled WGS sequence"/>
</dbReference>
<evidence type="ECO:0000313" key="2">
    <source>
        <dbReference type="Proteomes" id="UP000248039"/>
    </source>
</evidence>